<dbReference type="EMBL" id="CAAALY010015537">
    <property type="protein sequence ID" value="VEL12694.1"/>
    <property type="molecule type" value="Genomic_DNA"/>
</dbReference>
<accession>A0A448WIR9</accession>
<gene>
    <name evidence="2" type="ORF">PXEA_LOCUS6134</name>
</gene>
<dbReference type="Proteomes" id="UP000784294">
    <property type="component" value="Unassembled WGS sequence"/>
</dbReference>
<keyword evidence="3" id="KW-1185">Reference proteome</keyword>
<dbReference type="OrthoDB" id="6144223at2759"/>
<evidence type="ECO:0000256" key="1">
    <source>
        <dbReference type="SAM" id="MobiDB-lite"/>
    </source>
</evidence>
<feature type="region of interest" description="Disordered" evidence="1">
    <location>
        <begin position="64"/>
        <end position="92"/>
    </location>
</feature>
<proteinExistence type="predicted"/>
<organism evidence="2 3">
    <name type="scientific">Protopolystoma xenopodis</name>
    <dbReference type="NCBI Taxonomy" id="117903"/>
    <lineage>
        <taxon>Eukaryota</taxon>
        <taxon>Metazoa</taxon>
        <taxon>Spiralia</taxon>
        <taxon>Lophotrochozoa</taxon>
        <taxon>Platyhelminthes</taxon>
        <taxon>Monogenea</taxon>
        <taxon>Polyopisthocotylea</taxon>
        <taxon>Polystomatidea</taxon>
        <taxon>Polystomatidae</taxon>
        <taxon>Protopolystoma</taxon>
    </lineage>
</organism>
<comment type="caution">
    <text evidence="2">The sequence shown here is derived from an EMBL/GenBank/DDBJ whole genome shotgun (WGS) entry which is preliminary data.</text>
</comment>
<name>A0A448WIR9_9PLAT</name>
<dbReference type="AlphaFoldDB" id="A0A448WIR9"/>
<protein>
    <submittedName>
        <fullName evidence="2">Uncharacterized protein</fullName>
    </submittedName>
</protein>
<dbReference type="SUPFAM" id="SSF81321">
    <property type="entry name" value="Family A G protein-coupled receptor-like"/>
    <property type="match status" value="1"/>
</dbReference>
<evidence type="ECO:0000313" key="2">
    <source>
        <dbReference type="EMBL" id="VEL12694.1"/>
    </source>
</evidence>
<evidence type="ECO:0000313" key="3">
    <source>
        <dbReference type="Proteomes" id="UP000784294"/>
    </source>
</evidence>
<dbReference type="Gene3D" id="1.20.1070.10">
    <property type="entry name" value="Rhodopsin 7-helix transmembrane proteins"/>
    <property type="match status" value="1"/>
</dbReference>
<reference evidence="2" key="1">
    <citation type="submission" date="2018-11" db="EMBL/GenBank/DDBJ databases">
        <authorList>
            <consortium name="Pathogen Informatics"/>
        </authorList>
    </citation>
    <scope>NUCLEOTIDE SEQUENCE</scope>
</reference>
<sequence>MLTLETQNIYSERDKSFTDLQEVIRSVSVWLLYVNSTLTPIVYANRDGVLRRRFLSFWTFERRSKKSQDTSENEVNGIRPGVTMTRSGGQNERQRLPLTGYVCANAEE</sequence>